<protein>
    <submittedName>
        <fullName evidence="1">Uncharacterized protein</fullName>
    </submittedName>
</protein>
<reference evidence="1" key="1">
    <citation type="submission" date="2023-04" db="EMBL/GenBank/DDBJ databases">
        <title>Draft Genome sequencing of Naganishia species isolated from polar environments using Oxford Nanopore Technology.</title>
        <authorList>
            <person name="Leo P."/>
            <person name="Venkateswaran K."/>
        </authorList>
    </citation>
    <scope>NUCLEOTIDE SEQUENCE</scope>
    <source>
        <strain evidence="1">DBVPG 5303</strain>
    </source>
</reference>
<sequence>MALLALLGEANLLSGEIEAPRSDPDALPLPEDLIDIEFVIDSWLDSSMTAYSSQISYVKHGNIRDNILNGLPMWHERYAAVLRQCALIPDLKLLDHADLTEVGEQGVTLVSRNVITD</sequence>
<accession>A0ACC2XFK2</accession>
<name>A0ACC2XFK2_9TREE</name>
<evidence type="ECO:0000313" key="2">
    <source>
        <dbReference type="Proteomes" id="UP001234202"/>
    </source>
</evidence>
<comment type="caution">
    <text evidence="1">The sequence shown here is derived from an EMBL/GenBank/DDBJ whole genome shotgun (WGS) entry which is preliminary data.</text>
</comment>
<dbReference type="Proteomes" id="UP001234202">
    <property type="component" value="Unassembled WGS sequence"/>
</dbReference>
<gene>
    <name evidence="1" type="ORF">QFC24_004121</name>
</gene>
<keyword evidence="2" id="KW-1185">Reference proteome</keyword>
<dbReference type="EMBL" id="JASBWV010000014">
    <property type="protein sequence ID" value="KAJ9122692.1"/>
    <property type="molecule type" value="Genomic_DNA"/>
</dbReference>
<proteinExistence type="predicted"/>
<evidence type="ECO:0000313" key="1">
    <source>
        <dbReference type="EMBL" id="KAJ9122692.1"/>
    </source>
</evidence>
<organism evidence="1 2">
    <name type="scientific">Naganishia onofrii</name>
    <dbReference type="NCBI Taxonomy" id="1851511"/>
    <lineage>
        <taxon>Eukaryota</taxon>
        <taxon>Fungi</taxon>
        <taxon>Dikarya</taxon>
        <taxon>Basidiomycota</taxon>
        <taxon>Agaricomycotina</taxon>
        <taxon>Tremellomycetes</taxon>
        <taxon>Filobasidiales</taxon>
        <taxon>Filobasidiaceae</taxon>
        <taxon>Naganishia</taxon>
    </lineage>
</organism>